<dbReference type="SUPFAM" id="SSF53335">
    <property type="entry name" value="S-adenosyl-L-methionine-dependent methyltransferases"/>
    <property type="match status" value="1"/>
</dbReference>
<comment type="caution">
    <text evidence="2">The sequence shown here is derived from an EMBL/GenBank/DDBJ whole genome shotgun (WGS) entry which is preliminary data.</text>
</comment>
<sequence length="243" mass="26223">MTTLLDRVRGAAQRFGVDVTRYPDPAAYETRLVRLIEEFEVDLVLDAGAHAGRYAGGLRRAGYRGRIVSFEPLDGARRSLERAAAQDDAWSVLPYALGDESGPAVLNVAGGDGAASSVLPMLPRHREAQPRSAYVARQPVEVRRLDELWEQVVAPGERVFLKLDVRGCESQVLRGAGEYADDVTGVQLQTSFVPLYGDGLLFAEALDLAQSTLGLCLKSLAPGAADPRSGELLQCGLVLFREG</sequence>
<accession>A0ABT6SKB4</accession>
<dbReference type="Pfam" id="PF05050">
    <property type="entry name" value="Methyltransf_21"/>
    <property type="match status" value="1"/>
</dbReference>
<dbReference type="GO" id="GO:0032259">
    <property type="term" value="P:methylation"/>
    <property type="evidence" value="ECO:0007669"/>
    <property type="project" value="UniProtKB-KW"/>
</dbReference>
<dbReference type="Gene3D" id="3.40.50.150">
    <property type="entry name" value="Vaccinia Virus protein VP39"/>
    <property type="match status" value="1"/>
</dbReference>
<dbReference type="EMBL" id="JASCIQ010000037">
    <property type="protein sequence ID" value="MDI3407858.1"/>
    <property type="molecule type" value="Genomic_DNA"/>
</dbReference>
<name>A0ABT6SKB4_9ACTN</name>
<evidence type="ECO:0000313" key="2">
    <source>
        <dbReference type="EMBL" id="MDI3407858.1"/>
    </source>
</evidence>
<keyword evidence="3" id="KW-1185">Reference proteome</keyword>
<dbReference type="InterPro" id="IPR006342">
    <property type="entry name" value="FkbM_mtfrase"/>
</dbReference>
<reference evidence="2 3" key="1">
    <citation type="submission" date="2023-05" db="EMBL/GenBank/DDBJ databases">
        <title>Draft genome sequence of Streptomyces sp. B-S-A6 isolated from a cave soil in Thailand.</title>
        <authorList>
            <person name="Chamroensaksri N."/>
            <person name="Muangham S."/>
        </authorList>
    </citation>
    <scope>NUCLEOTIDE SEQUENCE [LARGE SCALE GENOMIC DNA]</scope>
    <source>
        <strain evidence="2 3">B-S-A6</strain>
    </source>
</reference>
<proteinExistence type="predicted"/>
<gene>
    <name evidence="2" type="ORF">QIS96_29090</name>
</gene>
<feature type="domain" description="Methyltransferase FkbM" evidence="1">
    <location>
        <begin position="46"/>
        <end position="207"/>
    </location>
</feature>
<dbReference type="Proteomes" id="UP001223978">
    <property type="component" value="Unassembled WGS sequence"/>
</dbReference>
<keyword evidence="2" id="KW-0808">Transferase</keyword>
<dbReference type="PANTHER" id="PTHR36973:SF4">
    <property type="entry name" value="NODULATION PROTEIN"/>
    <property type="match status" value="1"/>
</dbReference>
<protein>
    <submittedName>
        <fullName evidence="2">FkbM family methyltransferase</fullName>
    </submittedName>
</protein>
<organism evidence="2 3">
    <name type="scientific">Streptomyces cavernicola</name>
    <dbReference type="NCBI Taxonomy" id="3043613"/>
    <lineage>
        <taxon>Bacteria</taxon>
        <taxon>Bacillati</taxon>
        <taxon>Actinomycetota</taxon>
        <taxon>Actinomycetes</taxon>
        <taxon>Kitasatosporales</taxon>
        <taxon>Streptomycetaceae</taxon>
        <taxon>Streptomyces</taxon>
    </lineage>
</organism>
<dbReference type="NCBIfam" id="TIGR01444">
    <property type="entry name" value="fkbM_fam"/>
    <property type="match status" value="1"/>
</dbReference>
<dbReference type="GO" id="GO:0008168">
    <property type="term" value="F:methyltransferase activity"/>
    <property type="evidence" value="ECO:0007669"/>
    <property type="project" value="UniProtKB-KW"/>
</dbReference>
<dbReference type="PANTHER" id="PTHR36973">
    <property type="entry name" value="SLL1456 PROTEIN-RELATED"/>
    <property type="match status" value="1"/>
</dbReference>
<keyword evidence="2" id="KW-0489">Methyltransferase</keyword>
<evidence type="ECO:0000313" key="3">
    <source>
        <dbReference type="Proteomes" id="UP001223978"/>
    </source>
</evidence>
<evidence type="ECO:0000259" key="1">
    <source>
        <dbReference type="Pfam" id="PF05050"/>
    </source>
</evidence>
<dbReference type="InterPro" id="IPR029063">
    <property type="entry name" value="SAM-dependent_MTases_sf"/>
</dbReference>
<dbReference type="RefSeq" id="WP_282545764.1">
    <property type="nucleotide sequence ID" value="NZ_JASCIQ010000037.1"/>
</dbReference>
<dbReference type="InterPro" id="IPR053188">
    <property type="entry name" value="FkbM_Methyltransferase"/>
</dbReference>